<dbReference type="KEGG" id="lck:HN018_12725"/>
<dbReference type="Proteomes" id="UP000500767">
    <property type="component" value="Chromosome"/>
</dbReference>
<gene>
    <name evidence="1" type="ORF">HN018_12725</name>
</gene>
<organism evidence="1 2">
    <name type="scientific">Lichenicola cladoniae</name>
    <dbReference type="NCBI Taxonomy" id="1484109"/>
    <lineage>
        <taxon>Bacteria</taxon>
        <taxon>Pseudomonadati</taxon>
        <taxon>Pseudomonadota</taxon>
        <taxon>Alphaproteobacteria</taxon>
        <taxon>Acetobacterales</taxon>
        <taxon>Acetobacteraceae</taxon>
        <taxon>Lichenicola</taxon>
    </lineage>
</organism>
<protein>
    <submittedName>
        <fullName evidence="1">Uncharacterized protein</fullName>
    </submittedName>
</protein>
<name>A0A6M8HWU8_9PROT</name>
<proteinExistence type="predicted"/>
<dbReference type="EMBL" id="CP053708">
    <property type="protein sequence ID" value="QKE92627.1"/>
    <property type="molecule type" value="Genomic_DNA"/>
</dbReference>
<evidence type="ECO:0000313" key="2">
    <source>
        <dbReference type="Proteomes" id="UP000500767"/>
    </source>
</evidence>
<reference evidence="1 2" key="1">
    <citation type="journal article" date="2014" name="World J. Microbiol. Biotechnol.">
        <title>Biodiversity and physiological characteristics of Antarctic and Arctic lichens-associated bacteria.</title>
        <authorList>
            <person name="Lee Y.M."/>
            <person name="Kim E.H."/>
            <person name="Lee H.K."/>
            <person name="Hong S.G."/>
        </authorList>
    </citation>
    <scope>NUCLEOTIDE SEQUENCE [LARGE SCALE GENOMIC DNA]</scope>
    <source>
        <strain evidence="1 2">PAMC 26569</strain>
    </source>
</reference>
<keyword evidence="2" id="KW-1185">Reference proteome</keyword>
<evidence type="ECO:0000313" key="1">
    <source>
        <dbReference type="EMBL" id="QKE92627.1"/>
    </source>
</evidence>
<accession>A0A6M8HWU8</accession>
<dbReference type="AlphaFoldDB" id="A0A6M8HWU8"/>
<sequence length="102" mass="10563">MALVIFMGVLIVAGTTGLVAVVIHRLAHPQSHAAALGATAAPLPPMSDRPVLAREPAGTRITALVRQSDTVLSIALTGGGPDRILVWDLARGTRLSEIDLVP</sequence>